<dbReference type="Proteomes" id="UP000663828">
    <property type="component" value="Unassembled WGS sequence"/>
</dbReference>
<protein>
    <submittedName>
        <fullName evidence="2">Uncharacterized protein</fullName>
    </submittedName>
</protein>
<comment type="caution">
    <text evidence="2">The sequence shown here is derived from an EMBL/GenBank/DDBJ whole genome shotgun (WGS) entry which is preliminary data.</text>
</comment>
<gene>
    <name evidence="2" type="ORF">XAT740_LOCUS45533</name>
</gene>
<reference evidence="2" key="1">
    <citation type="submission" date="2021-02" db="EMBL/GenBank/DDBJ databases">
        <authorList>
            <person name="Nowell W R."/>
        </authorList>
    </citation>
    <scope>NUCLEOTIDE SEQUENCE</scope>
</reference>
<keyword evidence="3" id="KW-1185">Reference proteome</keyword>
<evidence type="ECO:0000313" key="3">
    <source>
        <dbReference type="Proteomes" id="UP000663828"/>
    </source>
</evidence>
<organism evidence="2 3">
    <name type="scientific">Adineta ricciae</name>
    <name type="common">Rotifer</name>
    <dbReference type="NCBI Taxonomy" id="249248"/>
    <lineage>
        <taxon>Eukaryota</taxon>
        <taxon>Metazoa</taxon>
        <taxon>Spiralia</taxon>
        <taxon>Gnathifera</taxon>
        <taxon>Rotifera</taxon>
        <taxon>Eurotatoria</taxon>
        <taxon>Bdelloidea</taxon>
        <taxon>Adinetida</taxon>
        <taxon>Adinetidae</taxon>
        <taxon>Adineta</taxon>
    </lineage>
</organism>
<sequence>MLGLIGVCVETTVYISMKTSSSLNSFSPSSSTNISWLSSTPSCPSKSSPSSTSPKPQTLFKQPITKTVSSKTSSIQNW</sequence>
<dbReference type="EMBL" id="CAJNOR010005961">
    <property type="protein sequence ID" value="CAF1581207.1"/>
    <property type="molecule type" value="Genomic_DNA"/>
</dbReference>
<name>A0A815ZB06_ADIRI</name>
<feature type="compositionally biased region" description="Low complexity" evidence="1">
    <location>
        <begin position="21"/>
        <end position="56"/>
    </location>
</feature>
<evidence type="ECO:0000256" key="1">
    <source>
        <dbReference type="SAM" id="MobiDB-lite"/>
    </source>
</evidence>
<feature type="compositionally biased region" description="Low complexity" evidence="1">
    <location>
        <begin position="65"/>
        <end position="78"/>
    </location>
</feature>
<dbReference type="AlphaFoldDB" id="A0A815ZB06"/>
<feature type="region of interest" description="Disordered" evidence="1">
    <location>
        <begin position="21"/>
        <end position="78"/>
    </location>
</feature>
<proteinExistence type="predicted"/>
<accession>A0A815ZB06</accession>
<evidence type="ECO:0000313" key="2">
    <source>
        <dbReference type="EMBL" id="CAF1581207.1"/>
    </source>
</evidence>